<dbReference type="GO" id="GO:0005737">
    <property type="term" value="C:cytoplasm"/>
    <property type="evidence" value="ECO:0007669"/>
    <property type="project" value="TreeGrafter"/>
</dbReference>
<dbReference type="RefSeq" id="XP_033769361.1">
    <property type="nucleotide sequence ID" value="XM_033913470.1"/>
</dbReference>
<dbReference type="PANTHER" id="PTHR28110:SF1">
    <property type="entry name" value="TRANSMEMBRANE PROTEIN"/>
    <property type="match status" value="1"/>
</dbReference>
<dbReference type="PANTHER" id="PTHR28110">
    <property type="entry name" value="TRANSMEMBRANE PROTEIN"/>
    <property type="match status" value="1"/>
</dbReference>
<evidence type="ECO:0000313" key="1">
    <source>
        <dbReference type="RefSeq" id="XP_033769361.1"/>
    </source>
</evidence>
<dbReference type="AlphaFoldDB" id="A0A8B8V070"/>
<dbReference type="OrthoDB" id="4347at2759"/>
<reference evidence="1" key="3">
    <citation type="submission" date="2025-07" db="EMBL/GenBank/DDBJ databases">
        <authorList>
            <consortium name="NCBI Genome Project"/>
        </authorList>
    </citation>
    <scope>NUCLEOTIDE SEQUENCE</scope>
    <source>
        <strain evidence="1">CBS432</strain>
    </source>
</reference>
<dbReference type="InterPro" id="IPR055323">
    <property type="entry name" value="C57A10.07/YOR238W"/>
</dbReference>
<proteinExistence type="predicted"/>
<reference evidence="1" key="4">
    <citation type="submission" date="2025-08" db="UniProtKB">
        <authorList>
            <consortium name="RefSeq"/>
        </authorList>
    </citation>
    <scope>IDENTIFICATION</scope>
    <source>
        <strain evidence="1">CBS432</strain>
    </source>
</reference>
<organism evidence="1">
    <name type="scientific">Saccharomyces paradoxus</name>
    <name type="common">Yeast</name>
    <name type="synonym">Saccharomyces douglasii</name>
    <dbReference type="NCBI Taxonomy" id="27291"/>
    <lineage>
        <taxon>Eukaryota</taxon>
        <taxon>Fungi</taxon>
        <taxon>Dikarya</taxon>
        <taxon>Ascomycota</taxon>
        <taxon>Saccharomycotina</taxon>
        <taxon>Saccharomycetes</taxon>
        <taxon>Saccharomycetales</taxon>
        <taxon>Saccharomycetaceae</taxon>
        <taxon>Saccharomyces</taxon>
    </lineage>
</organism>
<sequence>MNEKAELILVPCHSIWKSSIQPSDRSFNLGQSAEYWHLAPFQYEGNDHLAFIKHGLTAIKLLLQTTHAATVIFSGSQTKKEAGAISEAQSYYFLFERLIRYVMSNNDIEVPNFDDDLCSLLKEIKNLLISQSVDIDEMFYGGSITTEEFSLDSFDNLVYSIYRFEEVNKKFPQKITIIGFAFKMSRFISCHAKAIDYPQSNITYVGIDPKPINYNQKQLSEYYNDLVQMENKNALSLFSSDWYATKDRLLTKKRSRNPFKRTAPYAQNILFKGNGTWIEDDEKYFERNIKNKMPWSLPRK</sequence>
<dbReference type="VEuPathDB" id="FungiDB:SPAR_O03570"/>
<name>A0A8B8V070_SACPA</name>
<dbReference type="KEGG" id="spao:SPAR_O03570"/>
<dbReference type="GeneID" id="54633786"/>
<gene>
    <name evidence="1" type="ORF">SPAR_O03570</name>
</gene>
<protein>
    <recommendedName>
        <fullName evidence="2">YOR238W-like protein</fullName>
    </recommendedName>
</protein>
<reference evidence="1" key="2">
    <citation type="submission" date="2020-01" db="EMBL/GenBank/DDBJ databases">
        <title>Population-level Yeast Reference Genomes.</title>
        <authorList>
            <person name="Yue J.-X."/>
        </authorList>
    </citation>
    <scope>NUCLEOTIDE SEQUENCE</scope>
    <source>
        <strain evidence="1">CBS432</strain>
    </source>
</reference>
<evidence type="ECO:0008006" key="2">
    <source>
        <dbReference type="Google" id="ProtNLM"/>
    </source>
</evidence>
<accession>A0A8B8V070</accession>
<reference evidence="1" key="1">
    <citation type="journal article" date="2017" name="Nat. Genet.">
        <title>Contrasting evolutionary genome dynamics between domesticated and wild yeasts.</title>
        <authorList>
            <person name="Yue J.X."/>
            <person name="Li J."/>
            <person name="Aigrain L."/>
            <person name="Hallin J."/>
            <person name="Persson K."/>
            <person name="Oliver K."/>
            <person name="Bergstrom A."/>
            <person name="Coupland P."/>
            <person name="Warringer J."/>
            <person name="Lagomarsino M.C."/>
            <person name="Fischer G."/>
            <person name="Durbin R."/>
            <person name="Liti G."/>
        </authorList>
    </citation>
    <scope>NUCLEOTIDE SEQUENCE</scope>
    <source>
        <strain evidence="1">CBS432</strain>
    </source>
</reference>